<reference evidence="10 11" key="1">
    <citation type="submission" date="2018-04" db="EMBL/GenBank/DDBJ databases">
        <title>The genome of golden apple snail Pomacea canaliculata provides insight into stress tolerance and invasive adaptation.</title>
        <authorList>
            <person name="Liu C."/>
            <person name="Liu B."/>
            <person name="Ren Y."/>
            <person name="Zhang Y."/>
            <person name="Wang H."/>
            <person name="Li S."/>
            <person name="Jiang F."/>
            <person name="Yin L."/>
            <person name="Zhang G."/>
            <person name="Qian W."/>
            <person name="Fan W."/>
        </authorList>
    </citation>
    <scope>NUCLEOTIDE SEQUENCE [LARGE SCALE GENOMIC DNA]</scope>
    <source>
        <strain evidence="10">SZHN2017</strain>
        <tissue evidence="10">Muscle</tissue>
    </source>
</reference>
<evidence type="ECO:0000313" key="10">
    <source>
        <dbReference type="EMBL" id="PVD37294.1"/>
    </source>
</evidence>
<dbReference type="PROSITE" id="PS00027">
    <property type="entry name" value="HOMEOBOX_1"/>
    <property type="match status" value="1"/>
</dbReference>
<dbReference type="GO" id="GO:0000981">
    <property type="term" value="F:DNA-binding transcription factor activity, RNA polymerase II-specific"/>
    <property type="evidence" value="ECO:0007669"/>
    <property type="project" value="InterPro"/>
</dbReference>
<dbReference type="InterPro" id="IPR017970">
    <property type="entry name" value="Homeobox_CS"/>
</dbReference>
<feature type="compositionally biased region" description="Polar residues" evidence="8">
    <location>
        <begin position="219"/>
        <end position="234"/>
    </location>
</feature>
<dbReference type="Pfam" id="PF00046">
    <property type="entry name" value="Homeodomain"/>
    <property type="match status" value="1"/>
</dbReference>
<dbReference type="STRING" id="400727.A0A2T7PV37"/>
<evidence type="ECO:0000256" key="7">
    <source>
        <dbReference type="RuleBase" id="RU000682"/>
    </source>
</evidence>
<dbReference type="InterPro" id="IPR009057">
    <property type="entry name" value="Homeodomain-like_sf"/>
</dbReference>
<dbReference type="FunFam" id="1.10.10.60:FF:000176">
    <property type="entry name" value="pancreas/duodenum homeobox protein 1"/>
    <property type="match status" value="1"/>
</dbReference>
<sequence length="409" mass="43197">MQKAFSPDGMPSYQGFYPPENGFKYENGYGGGHYGTPAPDSTPLGLYYGGNCAVGLQNQNSLGGPVGVDGCPPLGGEYGEPPNNGHYPGMGGGPCGQGGSLTCPPGLGLHVGIGGKQQTEIYPWMKESRQNNKRQSVAAEPTKRARTAYTSAQLVELEKEFHFNRYLCRPRRIEMAALLNLTERQIKIWFQNRRMKFKKEQRAKSSLDKQGGGGRPKSEGSSYSGSDTENSSSCHGGGGRLGPDGSPGGPMDCAVSKGDNLGGDPFIHQTQGSGKVAHHPQKPSQHLAHHQPLPDHCEQGGGGGHVMSRSAPIGQMTLPLGPDGVVSPGCPRDNSPGTGLKPSGGNTTNNNTMESRLVTMATCRPCPWQVQAGVATACLLSVRTVTGTDHHPVPIAATRTRDAARATCW</sequence>
<accession>A0A2T7PV37</accession>
<dbReference type="InterPro" id="IPR001827">
    <property type="entry name" value="Homeobox_Antennapedia_CS"/>
</dbReference>
<dbReference type="PROSITE" id="PS50071">
    <property type="entry name" value="HOMEOBOX_2"/>
    <property type="match status" value="1"/>
</dbReference>
<keyword evidence="5 6" id="KW-0539">Nucleus</keyword>
<dbReference type="AlphaFoldDB" id="A0A2T7PV37"/>
<feature type="DNA-binding region" description="Homeobox" evidence="6">
    <location>
        <begin position="142"/>
        <end position="201"/>
    </location>
</feature>
<feature type="domain" description="Homeobox" evidence="9">
    <location>
        <begin position="140"/>
        <end position="200"/>
    </location>
</feature>
<evidence type="ECO:0000256" key="3">
    <source>
        <dbReference type="ARBA" id="ARBA00023125"/>
    </source>
</evidence>
<dbReference type="InterPro" id="IPR001356">
    <property type="entry name" value="HD"/>
</dbReference>
<keyword evidence="4 6" id="KW-0371">Homeobox</keyword>
<organism evidence="10 11">
    <name type="scientific">Pomacea canaliculata</name>
    <name type="common">Golden apple snail</name>
    <dbReference type="NCBI Taxonomy" id="400727"/>
    <lineage>
        <taxon>Eukaryota</taxon>
        <taxon>Metazoa</taxon>
        <taxon>Spiralia</taxon>
        <taxon>Lophotrochozoa</taxon>
        <taxon>Mollusca</taxon>
        <taxon>Gastropoda</taxon>
        <taxon>Caenogastropoda</taxon>
        <taxon>Architaenioglossa</taxon>
        <taxon>Ampullarioidea</taxon>
        <taxon>Ampullariidae</taxon>
        <taxon>Pomacea</taxon>
    </lineage>
</organism>
<dbReference type="Gene3D" id="1.10.10.60">
    <property type="entry name" value="Homeodomain-like"/>
    <property type="match status" value="1"/>
</dbReference>
<dbReference type="GO" id="GO:0048513">
    <property type="term" value="P:animal organ development"/>
    <property type="evidence" value="ECO:0007669"/>
    <property type="project" value="UniProtKB-ARBA"/>
</dbReference>
<evidence type="ECO:0000256" key="2">
    <source>
        <dbReference type="ARBA" id="ARBA00022473"/>
    </source>
</evidence>
<comment type="caution">
    <text evidence="10">The sequence shown here is derived from an EMBL/GenBank/DDBJ whole genome shotgun (WGS) entry which is preliminary data.</text>
</comment>
<proteinExistence type="predicted"/>
<evidence type="ECO:0000313" key="11">
    <source>
        <dbReference type="Proteomes" id="UP000245119"/>
    </source>
</evidence>
<dbReference type="SMART" id="SM00389">
    <property type="entry name" value="HOX"/>
    <property type="match status" value="1"/>
</dbReference>
<dbReference type="Proteomes" id="UP000245119">
    <property type="component" value="Linkage Group LG2"/>
</dbReference>
<dbReference type="PRINTS" id="PR00024">
    <property type="entry name" value="HOMEOBOX"/>
</dbReference>
<dbReference type="GO" id="GO:0045944">
    <property type="term" value="P:positive regulation of transcription by RNA polymerase II"/>
    <property type="evidence" value="ECO:0007669"/>
    <property type="project" value="UniProtKB-ARBA"/>
</dbReference>
<comment type="subcellular location">
    <subcellularLocation>
        <location evidence="1 6 7">Nucleus</location>
    </subcellularLocation>
</comment>
<dbReference type="InterPro" id="IPR020479">
    <property type="entry name" value="HD_metazoa"/>
</dbReference>
<dbReference type="PANTHER" id="PTHR45664:SF12">
    <property type="entry name" value="PANCREAS_DUODENUM HOMEOBOX PROTEIN 1"/>
    <property type="match status" value="1"/>
</dbReference>
<dbReference type="EMBL" id="PZQS01000002">
    <property type="protein sequence ID" value="PVD37294.1"/>
    <property type="molecule type" value="Genomic_DNA"/>
</dbReference>
<evidence type="ECO:0000259" key="9">
    <source>
        <dbReference type="PROSITE" id="PS50071"/>
    </source>
</evidence>
<keyword evidence="11" id="KW-1185">Reference proteome</keyword>
<name>A0A2T7PV37_POMCA</name>
<evidence type="ECO:0000256" key="6">
    <source>
        <dbReference type="PROSITE-ProRule" id="PRU00108"/>
    </source>
</evidence>
<dbReference type="OrthoDB" id="6159439at2759"/>
<dbReference type="PROSITE" id="PS00032">
    <property type="entry name" value="ANTENNAPEDIA"/>
    <property type="match status" value="1"/>
</dbReference>
<evidence type="ECO:0000256" key="4">
    <source>
        <dbReference type="ARBA" id="ARBA00023155"/>
    </source>
</evidence>
<feature type="region of interest" description="Disordered" evidence="8">
    <location>
        <begin position="199"/>
        <end position="351"/>
    </location>
</feature>
<dbReference type="GO" id="GO:0000978">
    <property type="term" value="F:RNA polymerase II cis-regulatory region sequence-specific DNA binding"/>
    <property type="evidence" value="ECO:0007669"/>
    <property type="project" value="TreeGrafter"/>
</dbReference>
<keyword evidence="2" id="KW-0217">Developmental protein</keyword>
<evidence type="ECO:0000256" key="5">
    <source>
        <dbReference type="ARBA" id="ARBA00023242"/>
    </source>
</evidence>
<gene>
    <name evidence="10" type="ORF">C0Q70_04293</name>
</gene>
<dbReference type="CDD" id="cd00086">
    <property type="entry name" value="homeodomain"/>
    <property type="match status" value="1"/>
</dbReference>
<keyword evidence="3 6" id="KW-0238">DNA-binding</keyword>
<protein>
    <recommendedName>
        <fullName evidence="9">Homeobox domain-containing protein</fullName>
    </recommendedName>
</protein>
<dbReference type="SUPFAM" id="SSF46689">
    <property type="entry name" value="Homeodomain-like"/>
    <property type="match status" value="1"/>
</dbReference>
<feature type="compositionally biased region" description="Gly residues" evidence="8">
    <location>
        <begin position="235"/>
        <end position="248"/>
    </location>
</feature>
<evidence type="ECO:0000256" key="1">
    <source>
        <dbReference type="ARBA" id="ARBA00004123"/>
    </source>
</evidence>
<dbReference type="PANTHER" id="PTHR45664">
    <property type="entry name" value="PROTEIN ZERKNUELLT 1-RELATED"/>
    <property type="match status" value="1"/>
</dbReference>
<dbReference type="GO" id="GO:0005634">
    <property type="term" value="C:nucleus"/>
    <property type="evidence" value="ECO:0007669"/>
    <property type="project" value="UniProtKB-SubCell"/>
</dbReference>
<evidence type="ECO:0000256" key="8">
    <source>
        <dbReference type="SAM" id="MobiDB-lite"/>
    </source>
</evidence>